<dbReference type="VEuPathDB" id="FungiDB:PGTG_00780"/>
<dbReference type="EMBL" id="DS178264">
    <property type="protein sequence ID" value="EFP75449.2"/>
    <property type="molecule type" value="Genomic_DNA"/>
</dbReference>
<reference evidence="2" key="2">
    <citation type="journal article" date="2011" name="Proc. Natl. Acad. Sci. U.S.A.">
        <title>Obligate biotrophy features unraveled by the genomic analysis of rust fungi.</title>
        <authorList>
            <person name="Duplessis S."/>
            <person name="Cuomo C.A."/>
            <person name="Lin Y.-C."/>
            <person name="Aerts A."/>
            <person name="Tisserant E."/>
            <person name="Veneault-Fourrey C."/>
            <person name="Joly D.L."/>
            <person name="Hacquard S."/>
            <person name="Amselem J."/>
            <person name="Cantarel B.L."/>
            <person name="Chiu R."/>
            <person name="Coutinho P.M."/>
            <person name="Feau N."/>
            <person name="Field M."/>
            <person name="Frey P."/>
            <person name="Gelhaye E."/>
            <person name="Goldberg J."/>
            <person name="Grabherr M.G."/>
            <person name="Kodira C.D."/>
            <person name="Kohler A."/>
            <person name="Kuees U."/>
            <person name="Lindquist E.A."/>
            <person name="Lucas S.M."/>
            <person name="Mago R."/>
            <person name="Mauceli E."/>
            <person name="Morin E."/>
            <person name="Murat C."/>
            <person name="Pangilinan J.L."/>
            <person name="Park R."/>
            <person name="Pearson M."/>
            <person name="Quesneville H."/>
            <person name="Rouhier N."/>
            <person name="Sakthikumar S."/>
            <person name="Salamov A.A."/>
            <person name="Schmutz J."/>
            <person name="Selles B."/>
            <person name="Shapiro H."/>
            <person name="Tanguay P."/>
            <person name="Tuskan G.A."/>
            <person name="Henrissat B."/>
            <person name="Van de Peer Y."/>
            <person name="Rouze P."/>
            <person name="Ellis J.G."/>
            <person name="Dodds P.N."/>
            <person name="Schein J.E."/>
            <person name="Zhong S."/>
            <person name="Hamelin R.C."/>
            <person name="Grigoriev I.V."/>
            <person name="Szabo L.J."/>
            <person name="Martin F."/>
        </authorList>
    </citation>
    <scope>NUCLEOTIDE SEQUENCE [LARGE SCALE GENOMIC DNA]</scope>
    <source>
        <strain evidence="2">CRL 75-36-700-3 / race SCCL</strain>
    </source>
</reference>
<dbReference type="InParanoid" id="E3JTV2"/>
<protein>
    <submittedName>
        <fullName evidence="1">Uncharacterized protein</fullName>
    </submittedName>
</protein>
<dbReference type="OrthoDB" id="408320at2759"/>
<gene>
    <name evidence="1" type="ORF">PGTG_00780</name>
</gene>
<proteinExistence type="predicted"/>
<accession>E3JTV2</accession>
<dbReference type="InterPro" id="IPR017853">
    <property type="entry name" value="GH"/>
</dbReference>
<sequence>MPLEKLQIWTEFGLTSMVKNLDPTRPVNSVSGFNDFGAGDFHDNHHYPFPQCGAPFYSLPSTPHDPTRIAVQGEFGGIGHIPGRQNLWNVQSQLDTLNQTFEITSTIEIWNYRATRFIEDLRDQARFFSCSGGIYTQTTDVEGETNGLLTVSGPQQFFVSYHEQEAEILISTQYDCRLLQPNIQRWQRLISEIYAAPHQATAAYAASTVKPVKFSVTLANQ</sequence>
<evidence type="ECO:0000313" key="2">
    <source>
        <dbReference type="Proteomes" id="UP000008783"/>
    </source>
</evidence>
<dbReference type="GeneID" id="10543078"/>
<name>E3JTV2_PUCGT</name>
<evidence type="ECO:0000313" key="1">
    <source>
        <dbReference type="EMBL" id="EFP75449.2"/>
    </source>
</evidence>
<keyword evidence="2" id="KW-1185">Reference proteome</keyword>
<dbReference type="SUPFAM" id="SSF51445">
    <property type="entry name" value="(Trans)glycosidases"/>
    <property type="match status" value="1"/>
</dbReference>
<dbReference type="RefSeq" id="XP_003319868.2">
    <property type="nucleotide sequence ID" value="XM_003319820.2"/>
</dbReference>
<dbReference type="Gene3D" id="3.20.20.80">
    <property type="entry name" value="Glycosidases"/>
    <property type="match status" value="1"/>
</dbReference>
<dbReference type="HOGENOM" id="CLU_1251215_0_0_1"/>
<dbReference type="KEGG" id="pgr:PGTG_00780"/>
<reference key="1">
    <citation type="submission" date="2007-01" db="EMBL/GenBank/DDBJ databases">
        <title>The Genome Sequence of Puccinia graminis f. sp. tritici Strain CRL 75-36-700-3.</title>
        <authorList>
            <consortium name="The Broad Institute Genome Sequencing Platform"/>
            <person name="Birren B."/>
            <person name="Lander E."/>
            <person name="Galagan J."/>
            <person name="Nusbaum C."/>
            <person name="Devon K."/>
            <person name="Cuomo C."/>
            <person name="Jaffe D."/>
            <person name="Butler J."/>
            <person name="Alvarez P."/>
            <person name="Gnerre S."/>
            <person name="Grabherr M."/>
            <person name="Mauceli E."/>
            <person name="Brockman W."/>
            <person name="Young S."/>
            <person name="LaButti K."/>
            <person name="Sykes S."/>
            <person name="DeCaprio D."/>
            <person name="Crawford M."/>
            <person name="Koehrsen M."/>
            <person name="Engels R."/>
            <person name="Montgomery P."/>
            <person name="Pearson M."/>
            <person name="Howarth C."/>
            <person name="Larson L."/>
            <person name="White J."/>
            <person name="Zeng Q."/>
            <person name="Kodira C."/>
            <person name="Yandava C."/>
            <person name="Alvarado L."/>
            <person name="O'Leary S."/>
            <person name="Szabo L."/>
            <person name="Dean R."/>
            <person name="Schein J."/>
        </authorList>
    </citation>
    <scope>NUCLEOTIDE SEQUENCE</scope>
    <source>
        <strain>CRL 75-36-700-3</strain>
    </source>
</reference>
<organism evidence="1 2">
    <name type="scientific">Puccinia graminis f. sp. tritici (strain CRL 75-36-700-3 / race SCCL)</name>
    <name type="common">Black stem rust fungus</name>
    <dbReference type="NCBI Taxonomy" id="418459"/>
    <lineage>
        <taxon>Eukaryota</taxon>
        <taxon>Fungi</taxon>
        <taxon>Dikarya</taxon>
        <taxon>Basidiomycota</taxon>
        <taxon>Pucciniomycotina</taxon>
        <taxon>Pucciniomycetes</taxon>
        <taxon>Pucciniales</taxon>
        <taxon>Pucciniaceae</taxon>
        <taxon>Puccinia</taxon>
    </lineage>
</organism>
<dbReference type="STRING" id="418459.E3JTV2"/>
<dbReference type="AlphaFoldDB" id="E3JTV2"/>
<dbReference type="Proteomes" id="UP000008783">
    <property type="component" value="Unassembled WGS sequence"/>
</dbReference>